<dbReference type="Proteomes" id="UP000616151">
    <property type="component" value="Unassembled WGS sequence"/>
</dbReference>
<sequence>MAKFGDLMVEARERPFEGWDYSLDGRIVTQEPWDFGGLVDALAAASPDLLDMGTGGGEWLSRRRLPKRSVATEGWLPNIPVAQARLSPLGVEVIAVEGAPENVVQDRGAPGGDLPFPDGSFHLVISRHESYLSREVLRVLAPGGRFATQQVASTIARDFHRVLGQMAPSISRMWDLDFAVRQIVAAGFTIEDKAQGTEVMRFADVGALAWYLKNLPFIIPDFSIDRAAVKLEQLHHATGEDGIEVRQPVFRFTALAKS</sequence>
<comment type="caution">
    <text evidence="1">The sequence shown here is derived from an EMBL/GenBank/DDBJ whole genome shotgun (WGS) entry which is preliminary data.</text>
</comment>
<gene>
    <name evidence="1" type="ORF">JHL16_17725</name>
</gene>
<organism evidence="1 2">
    <name type="scientific">Taklimakanibacter albus</name>
    <dbReference type="NCBI Taxonomy" id="2800327"/>
    <lineage>
        <taxon>Bacteria</taxon>
        <taxon>Pseudomonadati</taxon>
        <taxon>Pseudomonadota</taxon>
        <taxon>Alphaproteobacteria</taxon>
        <taxon>Hyphomicrobiales</taxon>
        <taxon>Aestuariivirgaceae</taxon>
        <taxon>Taklimakanibacter</taxon>
    </lineage>
</organism>
<proteinExistence type="predicted"/>
<keyword evidence="2" id="KW-1185">Reference proteome</keyword>
<reference evidence="1" key="1">
    <citation type="submission" date="2021-01" db="EMBL/GenBank/DDBJ databases">
        <authorList>
            <person name="Sun Q."/>
        </authorList>
    </citation>
    <scope>NUCLEOTIDE SEQUENCE</scope>
    <source>
        <strain evidence="1">YIM B02566</strain>
    </source>
</reference>
<evidence type="ECO:0000313" key="1">
    <source>
        <dbReference type="EMBL" id="MBK1868196.1"/>
    </source>
</evidence>
<accession>A0ACC5R6A0</accession>
<name>A0ACC5R6A0_9HYPH</name>
<protein>
    <submittedName>
        <fullName evidence="1">Uncharacterized protein</fullName>
    </submittedName>
</protein>
<evidence type="ECO:0000313" key="2">
    <source>
        <dbReference type="Proteomes" id="UP000616151"/>
    </source>
</evidence>
<dbReference type="EMBL" id="JAENHL010000007">
    <property type="protein sequence ID" value="MBK1868196.1"/>
    <property type="molecule type" value="Genomic_DNA"/>
</dbReference>